<dbReference type="Proteomes" id="UP000316304">
    <property type="component" value="Unassembled WGS sequence"/>
</dbReference>
<sequence length="91" mass="10046">MAKRARRRQEPCVIPHAPLYRDETSSFLSHAGDPSLVAPLNGHTVKKFGYKKKSAYFSELAQAALKNALARCFTHLLISAVFRGFNLCPAG</sequence>
<reference evidence="1 2" key="1">
    <citation type="submission" date="2019-02" db="EMBL/GenBank/DDBJ databases">
        <title>Deep-cultivation of Planctomycetes and their phenomic and genomic characterization uncovers novel biology.</title>
        <authorList>
            <person name="Wiegand S."/>
            <person name="Jogler M."/>
            <person name="Boedeker C."/>
            <person name="Pinto D."/>
            <person name="Vollmers J."/>
            <person name="Rivas-Marin E."/>
            <person name="Kohn T."/>
            <person name="Peeters S.H."/>
            <person name="Heuer A."/>
            <person name="Rast P."/>
            <person name="Oberbeckmann S."/>
            <person name="Bunk B."/>
            <person name="Jeske O."/>
            <person name="Meyerdierks A."/>
            <person name="Storesund J.E."/>
            <person name="Kallscheuer N."/>
            <person name="Luecker S."/>
            <person name="Lage O.M."/>
            <person name="Pohl T."/>
            <person name="Merkel B.J."/>
            <person name="Hornburger P."/>
            <person name="Mueller R.-W."/>
            <person name="Bruemmer F."/>
            <person name="Labrenz M."/>
            <person name="Spormann A.M."/>
            <person name="Op Den Camp H."/>
            <person name="Overmann J."/>
            <person name="Amann R."/>
            <person name="Jetten M.S.M."/>
            <person name="Mascher T."/>
            <person name="Medema M.H."/>
            <person name="Devos D.P."/>
            <person name="Kaster A.-K."/>
            <person name="Ovreas L."/>
            <person name="Rohde M."/>
            <person name="Galperin M.Y."/>
            <person name="Jogler C."/>
        </authorList>
    </citation>
    <scope>NUCLEOTIDE SEQUENCE [LARGE SCALE GENOMIC DNA]</scope>
    <source>
        <strain evidence="1 2">Pla52o</strain>
    </source>
</reference>
<dbReference type="AlphaFoldDB" id="A0A5C6CQE5"/>
<evidence type="ECO:0000313" key="1">
    <source>
        <dbReference type="EMBL" id="TWU26528.1"/>
    </source>
</evidence>
<proteinExistence type="predicted"/>
<gene>
    <name evidence="1" type="ORF">Pla52o_03810</name>
</gene>
<comment type="caution">
    <text evidence="1">The sequence shown here is derived from an EMBL/GenBank/DDBJ whole genome shotgun (WGS) entry which is preliminary data.</text>
</comment>
<evidence type="ECO:0000313" key="2">
    <source>
        <dbReference type="Proteomes" id="UP000316304"/>
    </source>
</evidence>
<protein>
    <submittedName>
        <fullName evidence="1">Uncharacterized protein</fullName>
    </submittedName>
</protein>
<name>A0A5C6CQE5_9BACT</name>
<dbReference type="EMBL" id="SJPT01000001">
    <property type="protein sequence ID" value="TWU26528.1"/>
    <property type="molecule type" value="Genomic_DNA"/>
</dbReference>
<organism evidence="1 2">
    <name type="scientific">Novipirellula galeiformis</name>
    <dbReference type="NCBI Taxonomy" id="2528004"/>
    <lineage>
        <taxon>Bacteria</taxon>
        <taxon>Pseudomonadati</taxon>
        <taxon>Planctomycetota</taxon>
        <taxon>Planctomycetia</taxon>
        <taxon>Pirellulales</taxon>
        <taxon>Pirellulaceae</taxon>
        <taxon>Novipirellula</taxon>
    </lineage>
</organism>
<accession>A0A5C6CQE5</accession>
<keyword evidence="2" id="KW-1185">Reference proteome</keyword>